<keyword evidence="8" id="KW-1185">Reference proteome</keyword>
<evidence type="ECO:0000313" key="8">
    <source>
        <dbReference type="Proteomes" id="UP000050535"/>
    </source>
</evidence>
<proteinExistence type="predicted"/>
<evidence type="ECO:0000256" key="2">
    <source>
        <dbReference type="ARBA" id="ARBA00022692"/>
    </source>
</evidence>
<name>A0A0P7FX14_9EURY</name>
<dbReference type="NCBIfam" id="TIGR02228">
    <property type="entry name" value="sigpep_I_arch"/>
    <property type="match status" value="1"/>
</dbReference>
<feature type="transmembrane region" description="Helical" evidence="6">
    <location>
        <begin position="246"/>
        <end position="263"/>
    </location>
</feature>
<dbReference type="RefSeq" id="WP_054584246.1">
    <property type="nucleotide sequence ID" value="NZ_LGUC01000001.1"/>
</dbReference>
<comment type="caution">
    <text evidence="7">The sequence shown here is derived from an EMBL/GenBank/DDBJ whole genome shotgun (WGS) entry which is preliminary data.</text>
</comment>
<comment type="subcellular location">
    <subcellularLocation>
        <location evidence="1">Membrane</location>
    </subcellularLocation>
</comment>
<dbReference type="InterPro" id="IPR036286">
    <property type="entry name" value="LexA/Signal_pep-like_sf"/>
</dbReference>
<protein>
    <submittedName>
        <fullName evidence="7">Signal peptidase I</fullName>
    </submittedName>
</protein>
<reference evidence="8" key="1">
    <citation type="submission" date="2013-11" db="EMBL/GenBank/DDBJ databases">
        <authorList>
            <person name="Hoang H.T."/>
            <person name="Killian M.L."/>
            <person name="Madson D.M."/>
            <person name="Arruda P.H.E."/>
            <person name="Sun D."/>
            <person name="Schwartz K.J."/>
            <person name="Yoon K."/>
        </authorList>
    </citation>
    <scope>NUCLEOTIDE SEQUENCE [LARGE SCALE GENOMIC DNA]</scope>
    <source>
        <strain evidence="8">CDK2</strain>
    </source>
</reference>
<keyword evidence="4 6" id="KW-0472">Membrane</keyword>
<dbReference type="Proteomes" id="UP000050535">
    <property type="component" value="Unassembled WGS sequence"/>
</dbReference>
<feature type="transmembrane region" description="Helical" evidence="6">
    <location>
        <begin position="141"/>
        <end position="160"/>
    </location>
</feature>
<keyword evidence="3 6" id="KW-1133">Transmembrane helix</keyword>
<dbReference type="GO" id="GO:0016020">
    <property type="term" value="C:membrane"/>
    <property type="evidence" value="ECO:0007669"/>
    <property type="project" value="UniProtKB-SubCell"/>
</dbReference>
<dbReference type="GO" id="GO:0006465">
    <property type="term" value="P:signal peptide processing"/>
    <property type="evidence" value="ECO:0007669"/>
    <property type="project" value="InterPro"/>
</dbReference>
<evidence type="ECO:0000256" key="4">
    <source>
        <dbReference type="ARBA" id="ARBA00023136"/>
    </source>
</evidence>
<evidence type="ECO:0000313" key="7">
    <source>
        <dbReference type="EMBL" id="KPN31769.1"/>
    </source>
</evidence>
<dbReference type="AlphaFoldDB" id="A0A0P7FX14"/>
<accession>A0A0P7FX14</accession>
<evidence type="ECO:0000256" key="5">
    <source>
        <dbReference type="SAM" id="MobiDB-lite"/>
    </source>
</evidence>
<dbReference type="InterPro" id="IPR001733">
    <property type="entry name" value="Peptidase_S26B"/>
</dbReference>
<sequence length="343" mass="35213">MSRLDAISPRHVVGLLVLLLLVAPFAAYTVPGVVGADESYIVLTGSMRPAIDPGAVVFVSAVPTASIGVGDVVTFDRGGDVPTTHRVIEIVERDGDLLFRTQGDANEDPDVGLVGADQVIGVVTFSIPYVGSVMTAANSQYGFVALVVVPFALLVLDVGYSAVVGRREDAAVDAELPAIYDPVQAAEAYYDAAADRLREAEALAGTGGVTSRDMTASMLLAAGLTTYAAWNAYWQFDSFGAPRAETMSVLSGALVCLAFLGYLRVTADDPTPTADEATGVSGEPTGAPVGVQTATDGAPVDSPASPAANGRAITVEPPVRHAPSAAGNTPPAGVPQEEMHDAE</sequence>
<dbReference type="SUPFAM" id="SSF51306">
    <property type="entry name" value="LexA/Signal peptidase"/>
    <property type="match status" value="1"/>
</dbReference>
<dbReference type="EMBL" id="LGUC01000001">
    <property type="protein sequence ID" value="KPN31769.1"/>
    <property type="molecule type" value="Genomic_DNA"/>
</dbReference>
<dbReference type="GO" id="GO:0004252">
    <property type="term" value="F:serine-type endopeptidase activity"/>
    <property type="evidence" value="ECO:0007669"/>
    <property type="project" value="InterPro"/>
</dbReference>
<evidence type="ECO:0000256" key="6">
    <source>
        <dbReference type="SAM" id="Phobius"/>
    </source>
</evidence>
<dbReference type="PANTHER" id="PTHR10806:SF6">
    <property type="entry name" value="SIGNAL PEPTIDASE COMPLEX CATALYTIC SUBUNIT SEC11"/>
    <property type="match status" value="1"/>
</dbReference>
<organism evidence="7 8">
    <name type="scientific">Halolamina pelagica</name>
    <dbReference type="NCBI Taxonomy" id="699431"/>
    <lineage>
        <taxon>Archaea</taxon>
        <taxon>Methanobacteriati</taxon>
        <taxon>Methanobacteriota</taxon>
        <taxon>Stenosarchaea group</taxon>
        <taxon>Halobacteria</taxon>
        <taxon>Halobacteriales</taxon>
        <taxon>Haloferacaceae</taxon>
    </lineage>
</organism>
<gene>
    <name evidence="7" type="ORF">SY89_02520</name>
</gene>
<dbReference type="PANTHER" id="PTHR10806">
    <property type="entry name" value="SIGNAL PEPTIDASE COMPLEX CATALYTIC SUBUNIT SEC11"/>
    <property type="match status" value="1"/>
</dbReference>
<dbReference type="STRING" id="699431.SY89_02520"/>
<keyword evidence="2 6" id="KW-0812">Transmembrane</keyword>
<feature type="transmembrane region" description="Helical" evidence="6">
    <location>
        <begin position="216"/>
        <end position="234"/>
    </location>
</feature>
<dbReference type="InterPro" id="IPR019533">
    <property type="entry name" value="Peptidase_S26"/>
</dbReference>
<evidence type="ECO:0000256" key="1">
    <source>
        <dbReference type="ARBA" id="ARBA00004370"/>
    </source>
</evidence>
<evidence type="ECO:0000256" key="3">
    <source>
        <dbReference type="ARBA" id="ARBA00022989"/>
    </source>
</evidence>
<feature type="region of interest" description="Disordered" evidence="5">
    <location>
        <begin position="272"/>
        <end position="343"/>
    </location>
</feature>
<dbReference type="CDD" id="cd06530">
    <property type="entry name" value="S26_SPase_I"/>
    <property type="match status" value="1"/>
</dbReference>
<dbReference type="OrthoDB" id="313567at2157"/>